<sequence>MSLAPPLEGSRAGISFLSTMSLCARRSGSSSWPPSISCPAGNVTMLQSSTLRGSNVVMHEHSHCSQHPSGHGRSGAERGAFMGSQCCERGAKYQVVVEEERPRRLKRGTAEILRCYPVPIHFQNASLLNSQYYFSAELPMADLRSPTPFCIVTCSNSLYQVNSVWVGLVNPLPVCWTGDNRTYGGYWNAPLLPHKSYGVYYQAVSSANGVSPPHWCPSNLTLGGMQTSLWSAERGQRSGFPIMQRLHIHFLFLLPEPGTQSSVGIVVNEGLANH</sequence>
<evidence type="ECO:0000259" key="9">
    <source>
        <dbReference type="Pfam" id="PF23144"/>
    </source>
</evidence>
<evidence type="ECO:0000313" key="10">
    <source>
        <dbReference type="EMBL" id="PWA15704.1"/>
    </source>
</evidence>
<dbReference type="GO" id="GO:0016020">
    <property type="term" value="C:membrane"/>
    <property type="evidence" value="ECO:0007669"/>
    <property type="project" value="UniProtKB-SubCell"/>
</dbReference>
<evidence type="ECO:0000256" key="2">
    <source>
        <dbReference type="ARBA" id="ARBA00022692"/>
    </source>
</evidence>
<dbReference type="PANTHER" id="PTHR24051:SF11">
    <property type="entry name" value="PROTEIN TYROSINE PHOSPHATASE, RECEPTOR TYPE, M"/>
    <property type="match status" value="1"/>
</dbReference>
<gene>
    <name evidence="10" type="ORF">CCH79_00019591</name>
</gene>
<keyword evidence="3" id="KW-0732">Signal</keyword>
<keyword evidence="8" id="KW-0325">Glycoprotein</keyword>
<organism evidence="10 11">
    <name type="scientific">Gambusia affinis</name>
    <name type="common">Western mosquitofish</name>
    <name type="synonym">Heterandria affinis</name>
    <dbReference type="NCBI Taxonomy" id="33528"/>
    <lineage>
        <taxon>Eukaryota</taxon>
        <taxon>Metazoa</taxon>
        <taxon>Chordata</taxon>
        <taxon>Craniata</taxon>
        <taxon>Vertebrata</taxon>
        <taxon>Euteleostomi</taxon>
        <taxon>Actinopterygii</taxon>
        <taxon>Neopterygii</taxon>
        <taxon>Teleostei</taxon>
        <taxon>Neoteleostei</taxon>
        <taxon>Acanthomorphata</taxon>
        <taxon>Ovalentaria</taxon>
        <taxon>Atherinomorphae</taxon>
        <taxon>Cyprinodontiformes</taxon>
        <taxon>Poeciliidae</taxon>
        <taxon>Poeciliinae</taxon>
        <taxon>Gambusia</taxon>
    </lineage>
</organism>
<dbReference type="AlphaFoldDB" id="A0A315UX77"/>
<evidence type="ECO:0000313" key="11">
    <source>
        <dbReference type="Proteomes" id="UP000250572"/>
    </source>
</evidence>
<evidence type="ECO:0000256" key="1">
    <source>
        <dbReference type="ARBA" id="ARBA00004479"/>
    </source>
</evidence>
<feature type="domain" description="Receptor-type tyrosine-protein phosphatase U-like Fn3" evidence="9">
    <location>
        <begin position="177"/>
        <end position="209"/>
    </location>
</feature>
<evidence type="ECO:0000256" key="4">
    <source>
        <dbReference type="ARBA" id="ARBA00022737"/>
    </source>
</evidence>
<dbReference type="InterPro" id="IPR051622">
    <property type="entry name" value="R-tyr_protein_phosphatases"/>
</dbReference>
<keyword evidence="7" id="KW-1015">Disulfide bond</keyword>
<dbReference type="PANTHER" id="PTHR24051">
    <property type="entry name" value="SUSHI DOMAIN-CONTAINING PROTEIN 1"/>
    <property type="match status" value="1"/>
</dbReference>
<dbReference type="InterPro" id="IPR057598">
    <property type="entry name" value="Fn3_PTPRU"/>
</dbReference>
<evidence type="ECO:0000256" key="3">
    <source>
        <dbReference type="ARBA" id="ARBA00022729"/>
    </source>
</evidence>
<comment type="caution">
    <text evidence="10">The sequence shown here is derived from an EMBL/GenBank/DDBJ whole genome shotgun (WGS) entry which is preliminary data.</text>
</comment>
<keyword evidence="11" id="KW-1185">Reference proteome</keyword>
<reference evidence="10 11" key="1">
    <citation type="journal article" date="2018" name="G3 (Bethesda)">
        <title>A High-Quality Reference Genome for the Invasive Mosquitofish Gambusia affinis Using a Chicago Library.</title>
        <authorList>
            <person name="Hoffberg S.L."/>
            <person name="Troendle N.J."/>
            <person name="Glenn T.C."/>
            <person name="Mahmud O."/>
            <person name="Louha S."/>
            <person name="Chalopin D."/>
            <person name="Bennetzen J.L."/>
            <person name="Mauricio R."/>
        </authorList>
    </citation>
    <scope>NUCLEOTIDE SEQUENCE [LARGE SCALE GENOMIC DNA]</scope>
    <source>
        <strain evidence="10">NE01/NJP1002.9</strain>
        <tissue evidence="10">Muscle</tissue>
    </source>
</reference>
<evidence type="ECO:0000256" key="8">
    <source>
        <dbReference type="ARBA" id="ARBA00023180"/>
    </source>
</evidence>
<keyword evidence="4" id="KW-0677">Repeat</keyword>
<evidence type="ECO:0000256" key="7">
    <source>
        <dbReference type="ARBA" id="ARBA00023157"/>
    </source>
</evidence>
<comment type="subcellular location">
    <subcellularLocation>
        <location evidence="1">Membrane</location>
        <topology evidence="1">Single-pass type I membrane protein</topology>
    </subcellularLocation>
</comment>
<protein>
    <recommendedName>
        <fullName evidence="9">Receptor-type tyrosine-protein phosphatase U-like Fn3 domain-containing protein</fullName>
    </recommendedName>
</protein>
<feature type="domain" description="Receptor-type tyrosine-protein phosphatase U-like Fn3" evidence="9">
    <location>
        <begin position="92"/>
        <end position="152"/>
    </location>
</feature>
<accession>A0A315UX77</accession>
<keyword evidence="2" id="KW-0812">Transmembrane</keyword>
<name>A0A315UX77_GAMAF</name>
<keyword evidence="5" id="KW-1133">Transmembrane helix</keyword>
<keyword evidence="6" id="KW-0472">Membrane</keyword>
<dbReference type="Pfam" id="PF23144">
    <property type="entry name" value="Fn3_PTPRU"/>
    <property type="match status" value="2"/>
</dbReference>
<dbReference type="Proteomes" id="UP000250572">
    <property type="component" value="Unassembled WGS sequence"/>
</dbReference>
<evidence type="ECO:0000256" key="5">
    <source>
        <dbReference type="ARBA" id="ARBA00022989"/>
    </source>
</evidence>
<dbReference type="EMBL" id="NHOQ01002580">
    <property type="protein sequence ID" value="PWA15704.1"/>
    <property type="molecule type" value="Genomic_DNA"/>
</dbReference>
<evidence type="ECO:0000256" key="6">
    <source>
        <dbReference type="ARBA" id="ARBA00023136"/>
    </source>
</evidence>
<proteinExistence type="predicted"/>